<feature type="region of interest" description="Disordered" evidence="3">
    <location>
        <begin position="1"/>
        <end position="31"/>
    </location>
</feature>
<dbReference type="GO" id="GO:0008270">
    <property type="term" value="F:zinc ion binding"/>
    <property type="evidence" value="ECO:0007669"/>
    <property type="project" value="InterPro"/>
</dbReference>
<feature type="region of interest" description="Disordered" evidence="3">
    <location>
        <begin position="1024"/>
        <end position="1050"/>
    </location>
</feature>
<dbReference type="InterPro" id="IPR036864">
    <property type="entry name" value="Zn2-C6_fun-type_DNA-bd_sf"/>
</dbReference>
<organism evidence="5 6">
    <name type="scientific">Meira miltonrushii</name>
    <dbReference type="NCBI Taxonomy" id="1280837"/>
    <lineage>
        <taxon>Eukaryota</taxon>
        <taxon>Fungi</taxon>
        <taxon>Dikarya</taxon>
        <taxon>Basidiomycota</taxon>
        <taxon>Ustilaginomycotina</taxon>
        <taxon>Exobasidiomycetes</taxon>
        <taxon>Exobasidiales</taxon>
        <taxon>Brachybasidiaceae</taxon>
        <taxon>Meira</taxon>
    </lineage>
</organism>
<evidence type="ECO:0000256" key="1">
    <source>
        <dbReference type="ARBA" id="ARBA00004123"/>
    </source>
</evidence>
<feature type="domain" description="Zn(2)-C6 fungal-type" evidence="4">
    <location>
        <begin position="31"/>
        <end position="63"/>
    </location>
</feature>
<dbReference type="InterPro" id="IPR050613">
    <property type="entry name" value="Sec_Metabolite_Reg"/>
</dbReference>
<dbReference type="GO" id="GO:0005634">
    <property type="term" value="C:nucleus"/>
    <property type="evidence" value="ECO:0007669"/>
    <property type="project" value="UniProtKB-SubCell"/>
</dbReference>
<feature type="compositionally biased region" description="Acidic residues" evidence="3">
    <location>
        <begin position="151"/>
        <end position="163"/>
    </location>
</feature>
<evidence type="ECO:0000256" key="3">
    <source>
        <dbReference type="SAM" id="MobiDB-lite"/>
    </source>
</evidence>
<feature type="region of interest" description="Disordered" evidence="3">
    <location>
        <begin position="140"/>
        <end position="193"/>
    </location>
</feature>
<dbReference type="GeneID" id="37024630"/>
<evidence type="ECO:0000256" key="2">
    <source>
        <dbReference type="ARBA" id="ARBA00023242"/>
    </source>
</evidence>
<dbReference type="CDD" id="cd12148">
    <property type="entry name" value="fungal_TF_MHR"/>
    <property type="match status" value="1"/>
</dbReference>
<dbReference type="OrthoDB" id="3362851at2759"/>
<dbReference type="InParanoid" id="A0A316V912"/>
<dbReference type="PANTHER" id="PTHR31001:SF90">
    <property type="entry name" value="CENTROMERE DNA-BINDING PROTEIN COMPLEX CBF3 SUBUNIT B"/>
    <property type="match status" value="1"/>
</dbReference>
<feature type="compositionally biased region" description="Polar residues" evidence="3">
    <location>
        <begin position="1"/>
        <end position="15"/>
    </location>
</feature>
<dbReference type="CDD" id="cd00067">
    <property type="entry name" value="GAL4"/>
    <property type="match status" value="1"/>
</dbReference>
<dbReference type="Pfam" id="PF00172">
    <property type="entry name" value="Zn_clus"/>
    <property type="match status" value="1"/>
</dbReference>
<dbReference type="PROSITE" id="PS50048">
    <property type="entry name" value="ZN2_CY6_FUNGAL_2"/>
    <property type="match status" value="1"/>
</dbReference>
<feature type="compositionally biased region" description="Polar residues" evidence="3">
    <location>
        <begin position="949"/>
        <end position="972"/>
    </location>
</feature>
<feature type="compositionally biased region" description="Basic residues" evidence="3">
    <location>
        <begin position="110"/>
        <end position="121"/>
    </location>
</feature>
<dbReference type="Gene3D" id="4.10.240.10">
    <property type="entry name" value="Zn(2)-C6 fungal-type DNA-binding domain"/>
    <property type="match status" value="1"/>
</dbReference>
<feature type="region of interest" description="Disordered" evidence="3">
    <location>
        <begin position="70"/>
        <end position="128"/>
    </location>
</feature>
<protein>
    <recommendedName>
        <fullName evidence="4">Zn(2)-C6 fungal-type domain-containing protein</fullName>
    </recommendedName>
</protein>
<dbReference type="GO" id="GO:0000981">
    <property type="term" value="F:DNA-binding transcription factor activity, RNA polymerase II-specific"/>
    <property type="evidence" value="ECO:0007669"/>
    <property type="project" value="InterPro"/>
</dbReference>
<dbReference type="SUPFAM" id="SSF57701">
    <property type="entry name" value="Zn2/Cys6 DNA-binding domain"/>
    <property type="match status" value="1"/>
</dbReference>
<dbReference type="PANTHER" id="PTHR31001">
    <property type="entry name" value="UNCHARACTERIZED TRANSCRIPTIONAL REGULATORY PROTEIN"/>
    <property type="match status" value="1"/>
</dbReference>
<proteinExistence type="predicted"/>
<name>A0A316V912_9BASI</name>
<evidence type="ECO:0000313" key="5">
    <source>
        <dbReference type="EMBL" id="PWN32673.1"/>
    </source>
</evidence>
<gene>
    <name evidence="5" type="ORF">FA14DRAFT_76709</name>
</gene>
<dbReference type="AlphaFoldDB" id="A0A316V912"/>
<reference evidence="5 6" key="1">
    <citation type="journal article" date="2018" name="Mol. Biol. Evol.">
        <title>Broad Genomic Sampling Reveals a Smut Pathogenic Ancestry of the Fungal Clade Ustilaginomycotina.</title>
        <authorList>
            <person name="Kijpornyongpan T."/>
            <person name="Mondo S.J."/>
            <person name="Barry K."/>
            <person name="Sandor L."/>
            <person name="Lee J."/>
            <person name="Lipzen A."/>
            <person name="Pangilinan J."/>
            <person name="LaButti K."/>
            <person name="Hainaut M."/>
            <person name="Henrissat B."/>
            <person name="Grigoriev I.V."/>
            <person name="Spatafora J.W."/>
            <person name="Aime M.C."/>
        </authorList>
    </citation>
    <scope>NUCLEOTIDE SEQUENCE [LARGE SCALE GENOMIC DNA]</scope>
    <source>
        <strain evidence="5 6">MCA 3882</strain>
    </source>
</reference>
<dbReference type="EMBL" id="KZ819605">
    <property type="protein sequence ID" value="PWN32673.1"/>
    <property type="molecule type" value="Genomic_DNA"/>
</dbReference>
<comment type="subcellular location">
    <subcellularLocation>
        <location evidence="1">Nucleus</location>
    </subcellularLocation>
</comment>
<dbReference type="SMART" id="SM00066">
    <property type="entry name" value="GAL4"/>
    <property type="match status" value="1"/>
</dbReference>
<feature type="region of interest" description="Disordered" evidence="3">
    <location>
        <begin position="847"/>
        <end position="891"/>
    </location>
</feature>
<keyword evidence="2" id="KW-0539">Nucleus</keyword>
<feature type="compositionally biased region" description="Polar residues" evidence="3">
    <location>
        <begin position="923"/>
        <end position="940"/>
    </location>
</feature>
<dbReference type="Proteomes" id="UP000245771">
    <property type="component" value="Unassembled WGS sequence"/>
</dbReference>
<evidence type="ECO:0000259" key="4">
    <source>
        <dbReference type="PROSITE" id="PS50048"/>
    </source>
</evidence>
<dbReference type="RefSeq" id="XP_025352975.1">
    <property type="nucleotide sequence ID" value="XM_025502849.1"/>
</dbReference>
<feature type="compositionally biased region" description="Basic and acidic residues" evidence="3">
    <location>
        <begin position="90"/>
        <end position="101"/>
    </location>
</feature>
<dbReference type="InterPro" id="IPR001138">
    <property type="entry name" value="Zn2Cys6_DnaBD"/>
</dbReference>
<keyword evidence="6" id="KW-1185">Reference proteome</keyword>
<feature type="compositionally biased region" description="Polar residues" evidence="3">
    <location>
        <begin position="879"/>
        <end position="889"/>
    </location>
</feature>
<accession>A0A316V912</accession>
<feature type="compositionally biased region" description="Polar residues" evidence="3">
    <location>
        <begin position="1034"/>
        <end position="1050"/>
    </location>
</feature>
<sequence>MPGNAGPSNWNVDSSNVDKRVKQKRNRKAMSCTQCQLRKIKCDRNVPGCNSCVIRGIADLCKWGDERDEEYAGSSYPKKAEQAKLENGYDDQHSSDDHQKDTSQSNGKRTDKRKHKKNHKRQSNDDVGLIVETVLKKLKRKRRKSSSVTESDIDSISDVESEYEEKKPRTSSTRRNRPRRSGSLSPRDDRTPSMRALGDLRELLHYDLHPPPNSIARKLNMTAFEGFMKDWNPFFPAPFERETRVHVKCLAVSLTRLPSRQVTERLIKMYMEEMEPIRGIFNRTLWDRQMSEFWNDLDGLGLSTGEFPSQAITCLLNKPMSDFYVSSKANATDKDYAICSVPNQSMIALVFTLVEQSARFCKLEELISMGCVPRGATEEDVAKGCQLLADAAKFHSNLSESLSLPTLWSVQYLMLNDFISSTMVNPTRSVFQDSRTGIAVYGQRANSAIYSAVNLGLNRLGSGYDDAYKLISEKKSREVMDNEQIESDAEDLIVPSLNADISQSDKKIINTTMRFGSWMTEFDVDISYRELGRKLWTTLVTMDCFISNHLNQYHTIHRGIDHTAPPAPVDDQDLLSPHAADLILQSNPSSSIPKQNTVVSFSLAFARLSRVKVELENEKGAPLPYTDILDLDDQFHALFDRLPGYLQIPALSEDGRDAVSAMRLRSTQMSDIRPGSTQSEERFYTLQRSVLNDQAYFRLLHAHRSYLGKGIKDPRFRRSTLACLEAAYGIYEARIDLEKANSLLQMATFLQSHLVHSALTFQLVLLHEMERWKIAKEEHEKKSNTTQFIYEYDLADIDETLEKLNTCLGLLRNRAESIKKLQEFMPGLESFLKGAKVRRAAQLREIQLREGQRRGPNKRNGKGASVDEIATEDGGRQPYMQSTLQQSQKDPWYKSVLPSMSPGKFNTGWAGTLDQYRGDNRPLPTSGTEINQSLFSTDNPWPTPLYISRENTSVDRSTLPTSHNQTSVSSGSMIEASPSDGTTPSLDMYDPSLWSLESLFPNYYDAGFDLMAALEQELMNGGTTTAEQAVNRPNGGQTYPNFAFTPSQSS</sequence>
<feature type="region of interest" description="Disordered" evidence="3">
    <location>
        <begin position="907"/>
        <end position="984"/>
    </location>
</feature>
<evidence type="ECO:0000313" key="6">
    <source>
        <dbReference type="Proteomes" id="UP000245771"/>
    </source>
</evidence>